<reference evidence="1" key="1">
    <citation type="submission" date="2023-02" db="EMBL/GenBank/DDBJ databases">
        <title>Nocardiopsis ansamitocini NBRC 112285.</title>
        <authorList>
            <person name="Ichikawa N."/>
            <person name="Sato H."/>
            <person name="Tonouchi N."/>
        </authorList>
    </citation>
    <scope>NUCLEOTIDE SEQUENCE</scope>
    <source>
        <strain evidence="1">NBRC 112285</strain>
    </source>
</reference>
<sequence>MCFGCMSHGVSRCSAELGPVTCPHIFDMDGTLLRGSTASLETSRVNRTVAELTELERLFVSGALGPPGFATRPPALWRGLTMAQVRQAYARSPFLTGIAEVSPDFSATLLLGHGFDEVRASAFPAPPFTAPVVAESILTPADKVRLAEEVRLREGIALERCVAHGDSMSDVPLFRHFGTTVAVNSDRHLTEQADADYRGTSLPGACALGRMLLDAR</sequence>
<dbReference type="InterPro" id="IPR023214">
    <property type="entry name" value="HAD_sf"/>
</dbReference>
<name>A0A9W6PA33_9ACTN</name>
<accession>A0A9W6PA33</accession>
<keyword evidence="2" id="KW-1185">Reference proteome</keyword>
<dbReference type="InterPro" id="IPR036412">
    <property type="entry name" value="HAD-like_sf"/>
</dbReference>
<dbReference type="AlphaFoldDB" id="A0A9W6PA33"/>
<comment type="caution">
    <text evidence="1">The sequence shown here is derived from an EMBL/GenBank/DDBJ whole genome shotgun (WGS) entry which is preliminary data.</text>
</comment>
<dbReference type="SUPFAM" id="SSF56784">
    <property type="entry name" value="HAD-like"/>
    <property type="match status" value="1"/>
</dbReference>
<proteinExistence type="predicted"/>
<dbReference type="EMBL" id="BSQG01000009">
    <property type="protein sequence ID" value="GLU49747.1"/>
    <property type="molecule type" value="Genomic_DNA"/>
</dbReference>
<evidence type="ECO:0000313" key="1">
    <source>
        <dbReference type="EMBL" id="GLU49747.1"/>
    </source>
</evidence>
<dbReference type="Proteomes" id="UP001165092">
    <property type="component" value="Unassembled WGS sequence"/>
</dbReference>
<dbReference type="Gene3D" id="3.40.50.1000">
    <property type="entry name" value="HAD superfamily/HAD-like"/>
    <property type="match status" value="1"/>
</dbReference>
<protein>
    <recommendedName>
        <fullName evidence="3">Phosphoserine phosphatase</fullName>
    </recommendedName>
</protein>
<gene>
    <name evidence="1" type="ORF">Nans01_40980</name>
</gene>
<evidence type="ECO:0000313" key="2">
    <source>
        <dbReference type="Proteomes" id="UP001165092"/>
    </source>
</evidence>
<evidence type="ECO:0008006" key="3">
    <source>
        <dbReference type="Google" id="ProtNLM"/>
    </source>
</evidence>
<organism evidence="1 2">
    <name type="scientific">Nocardiopsis ansamitocini</name>
    <dbReference type="NCBI Taxonomy" id="1670832"/>
    <lineage>
        <taxon>Bacteria</taxon>
        <taxon>Bacillati</taxon>
        <taxon>Actinomycetota</taxon>
        <taxon>Actinomycetes</taxon>
        <taxon>Streptosporangiales</taxon>
        <taxon>Nocardiopsidaceae</taxon>
        <taxon>Nocardiopsis</taxon>
    </lineage>
</organism>